<name>C0C133_9FIRM</name>
<dbReference type="AlphaFoldDB" id="C0C133"/>
<sequence length="750" mass="84138">MEGRKGLMKRKYKVFTAFIILSLLAGGTAGCSKNKEEKKMVHYKEEQLTLPEGVGIIYDMMETKEGSLSILTDTESETGRIFELDGKANEWKQVNESFEGLSDSAVFDAKFIDENESYVSVLYHALSAGSEEEAQALAPKYFMIGKDGTGKELQLDLSSGDKYAEDNLFSVAVKRDGEMIGIDNAQIIYSFTDKGELNYENKEVRDLDAEVVDMVAVKNIVYTVLDSGKVYCMDADSGAAADGDEGVIKYLQYDEGEYEAYADPDADVIYKLSGGKLYSYDIGSGKQKEELDLKYFDLKNGIRYQILSVKAGELYISYTLSTGQVKLNKYVYDKKGFEIKKQALKIYSLTENYELEVLADAFNVKHPDSPVEIVYGYTSEDGKTQADAVKLLNTELLAGNGPDILIMDGLTAGTYYEEGLLKDITDILDMDKIRKNIFENMLAPYSDGNVQYALPLGFQIYGIVGSKNMVDAFEDTNAFLDEAEKENTDFAICDLNLSESANIVYIQNISRCFSEEGGLDREKLSELYTNLNRLYKLSGNSLGEERGSKLFEFSELAAMDTEVQWIYYDQLPFIMAPYFNQDSFFASKYLVKQEGYEQGYVHNNDSIVYKDKLIMGVSKQSAKDEEAKEFLEFALNDGQETFSQSLLALPVQKKALKKALVNNEKQEPYKISEFGFGDDPKMIAINGIGLNDKDYDELEKELNKAVHFEYGDARLRDTIMGEASNYCLEKKTLAEAVGDAAEKVALYNKE</sequence>
<accession>C0C133</accession>
<proteinExistence type="predicted"/>
<dbReference type="STRING" id="553973.CLOHYLEM_05852"/>
<dbReference type="SUPFAM" id="SSF53850">
    <property type="entry name" value="Periplasmic binding protein-like II"/>
    <property type="match status" value="1"/>
</dbReference>
<dbReference type="InterPro" id="IPR006059">
    <property type="entry name" value="SBP"/>
</dbReference>
<keyword evidence="2" id="KW-1185">Reference proteome</keyword>
<dbReference type="eggNOG" id="COG1653">
    <property type="taxonomic scope" value="Bacteria"/>
</dbReference>
<dbReference type="EMBL" id="ABYI02000022">
    <property type="protein sequence ID" value="EEG73847.1"/>
    <property type="molecule type" value="Genomic_DNA"/>
</dbReference>
<evidence type="ECO:0000313" key="1">
    <source>
        <dbReference type="EMBL" id="EEG73847.1"/>
    </source>
</evidence>
<reference evidence="1" key="2">
    <citation type="submission" date="2013-06" db="EMBL/GenBank/DDBJ databases">
        <title>Draft genome sequence of Clostridium hylemonae (DSM 15053).</title>
        <authorList>
            <person name="Sudarsanam P."/>
            <person name="Ley R."/>
            <person name="Guruge J."/>
            <person name="Turnbaugh P.J."/>
            <person name="Mahowald M."/>
            <person name="Liep D."/>
            <person name="Gordon J."/>
        </authorList>
    </citation>
    <scope>NUCLEOTIDE SEQUENCE</scope>
    <source>
        <strain evidence="1">DSM 15053</strain>
    </source>
</reference>
<dbReference type="PROSITE" id="PS51257">
    <property type="entry name" value="PROKAR_LIPOPROTEIN"/>
    <property type="match status" value="1"/>
</dbReference>
<dbReference type="Proteomes" id="UP000004893">
    <property type="component" value="Unassembled WGS sequence"/>
</dbReference>
<dbReference type="Gene3D" id="3.40.190.10">
    <property type="entry name" value="Periplasmic binding protein-like II"/>
    <property type="match status" value="1"/>
</dbReference>
<protein>
    <recommendedName>
        <fullName evidence="3">ABC transporter, solute-binding protein</fullName>
    </recommendedName>
</protein>
<gene>
    <name evidence="1" type="ORF">CLOHYLEM_05852</name>
</gene>
<organism evidence="1 2">
    <name type="scientific">[Clostridium] hylemonae DSM 15053</name>
    <dbReference type="NCBI Taxonomy" id="553973"/>
    <lineage>
        <taxon>Bacteria</taxon>
        <taxon>Bacillati</taxon>
        <taxon>Bacillota</taxon>
        <taxon>Clostridia</taxon>
        <taxon>Lachnospirales</taxon>
        <taxon>Lachnospiraceae</taxon>
    </lineage>
</organism>
<comment type="caution">
    <text evidence="1">The sequence shown here is derived from an EMBL/GenBank/DDBJ whole genome shotgun (WGS) entry which is preliminary data.</text>
</comment>
<dbReference type="OrthoDB" id="2081033at2"/>
<dbReference type="Pfam" id="PF01547">
    <property type="entry name" value="SBP_bac_1"/>
    <property type="match status" value="1"/>
</dbReference>
<evidence type="ECO:0008006" key="3">
    <source>
        <dbReference type="Google" id="ProtNLM"/>
    </source>
</evidence>
<dbReference type="HOGENOM" id="CLU_020013_0_0_9"/>
<evidence type="ECO:0000313" key="2">
    <source>
        <dbReference type="Proteomes" id="UP000004893"/>
    </source>
</evidence>
<reference evidence="1" key="1">
    <citation type="submission" date="2009-02" db="EMBL/GenBank/DDBJ databases">
        <authorList>
            <person name="Fulton L."/>
            <person name="Clifton S."/>
            <person name="Fulton B."/>
            <person name="Xu J."/>
            <person name="Minx P."/>
            <person name="Pepin K.H."/>
            <person name="Johnson M."/>
            <person name="Bhonagiri V."/>
            <person name="Nash W.E."/>
            <person name="Mardis E.R."/>
            <person name="Wilson R.K."/>
        </authorList>
    </citation>
    <scope>NUCLEOTIDE SEQUENCE [LARGE SCALE GENOMIC DNA]</scope>
    <source>
        <strain evidence="1">DSM 15053</strain>
    </source>
</reference>